<reference evidence="3 4" key="1">
    <citation type="submission" date="2024-06" db="EMBL/GenBank/DDBJ databases">
        <title>Brevundimonas sp. C11.</title>
        <authorList>
            <person name="Maltman C."/>
        </authorList>
    </citation>
    <scope>NUCLEOTIDE SEQUENCE [LARGE SCALE GENOMIC DNA]</scope>
    <source>
        <strain evidence="3 4">C11</strain>
    </source>
</reference>
<accession>A0ABV1NL63</accession>
<dbReference type="RefSeq" id="WP_349683751.1">
    <property type="nucleotide sequence ID" value="NZ_JBEGDD010000003.1"/>
</dbReference>
<dbReference type="EMBL" id="JBEGDD010000003">
    <property type="protein sequence ID" value="MEQ7154588.1"/>
    <property type="molecule type" value="Genomic_DNA"/>
</dbReference>
<protein>
    <submittedName>
        <fullName evidence="3">Multiubiquitin domain-containing protein</fullName>
    </submittedName>
</protein>
<evidence type="ECO:0000313" key="3">
    <source>
        <dbReference type="EMBL" id="MEQ7154588.1"/>
    </source>
</evidence>
<proteinExistence type="predicted"/>
<organism evidence="3 4">
    <name type="scientific">Brevundimonas aurifodinae</name>
    <dbReference type="NCBI Taxonomy" id="1508312"/>
    <lineage>
        <taxon>Bacteria</taxon>
        <taxon>Pseudomonadati</taxon>
        <taxon>Pseudomonadota</taxon>
        <taxon>Alphaproteobacteria</taxon>
        <taxon>Caulobacterales</taxon>
        <taxon>Caulobacteraceae</taxon>
        <taxon>Brevundimonas</taxon>
    </lineage>
</organism>
<name>A0ABV1NL63_9CAUL</name>
<sequence length="140" mass="15946">MDRQLPSIPPDPSSRECTPSDTRHVSIEETRTIQTTECDGEVIVDEVIDLEVYIREQRRVPLARAYRIRIDKGYFVVQHPVLSARALLALAGKTPAEKYVLRQIVHGQPVKLELDDTVYFRTPGIEKFKTMLKTAQDGGR</sequence>
<dbReference type="Pfam" id="PF14452">
    <property type="entry name" value="Multi_ubiq"/>
    <property type="match status" value="1"/>
</dbReference>
<evidence type="ECO:0000313" key="4">
    <source>
        <dbReference type="Proteomes" id="UP001445732"/>
    </source>
</evidence>
<dbReference type="Proteomes" id="UP001445732">
    <property type="component" value="Unassembled WGS sequence"/>
</dbReference>
<gene>
    <name evidence="3" type="ORF">ABN401_05110</name>
</gene>
<evidence type="ECO:0000259" key="2">
    <source>
        <dbReference type="Pfam" id="PF14452"/>
    </source>
</evidence>
<evidence type="ECO:0000256" key="1">
    <source>
        <dbReference type="SAM" id="MobiDB-lite"/>
    </source>
</evidence>
<keyword evidence="4" id="KW-1185">Reference proteome</keyword>
<dbReference type="InterPro" id="IPR027802">
    <property type="entry name" value="Multi-ubiquitin_dom"/>
</dbReference>
<comment type="caution">
    <text evidence="3">The sequence shown here is derived from an EMBL/GenBank/DDBJ whole genome shotgun (WGS) entry which is preliminary data.</text>
</comment>
<feature type="domain" description="Multi-ubiquitin" evidence="2">
    <location>
        <begin position="66"/>
        <end position="130"/>
    </location>
</feature>
<feature type="region of interest" description="Disordered" evidence="1">
    <location>
        <begin position="1"/>
        <end position="22"/>
    </location>
</feature>